<dbReference type="InterPro" id="IPR027417">
    <property type="entry name" value="P-loop_NTPase"/>
</dbReference>
<dbReference type="PROSITE" id="PS50936">
    <property type="entry name" value="ENGC_GTPASE"/>
    <property type="match status" value="1"/>
</dbReference>
<dbReference type="PROSITE" id="PS51721">
    <property type="entry name" value="G_CP"/>
    <property type="match status" value="1"/>
</dbReference>
<keyword evidence="5 10" id="KW-0547">Nucleotide-binding</keyword>
<evidence type="ECO:0000256" key="1">
    <source>
        <dbReference type="ARBA" id="ARBA00022490"/>
    </source>
</evidence>
<dbReference type="GO" id="GO:0019843">
    <property type="term" value="F:rRNA binding"/>
    <property type="evidence" value="ECO:0007669"/>
    <property type="project" value="UniProtKB-KW"/>
</dbReference>
<feature type="binding site" evidence="10">
    <location>
        <position position="297"/>
    </location>
    <ligand>
        <name>Zn(2+)</name>
        <dbReference type="ChEBI" id="CHEBI:29105"/>
    </ligand>
</feature>
<keyword evidence="4 10" id="KW-0699">rRNA-binding</keyword>
<dbReference type="GO" id="GO:0042274">
    <property type="term" value="P:ribosomal small subunit biogenesis"/>
    <property type="evidence" value="ECO:0007669"/>
    <property type="project" value="UniProtKB-UniRule"/>
</dbReference>
<keyword evidence="9 10" id="KW-0342">GTP-binding</keyword>
<gene>
    <name evidence="10 13" type="primary">rsgA</name>
    <name evidence="13" type="ORF">AAG747_03425</name>
</gene>
<keyword evidence="3 10" id="KW-0479">Metal-binding</keyword>
<dbReference type="EMBL" id="JBDKWZ010000001">
    <property type="protein sequence ID" value="MEN7546940.1"/>
    <property type="molecule type" value="Genomic_DNA"/>
</dbReference>
<evidence type="ECO:0000256" key="10">
    <source>
        <dbReference type="HAMAP-Rule" id="MF_01820"/>
    </source>
</evidence>
<dbReference type="HAMAP" id="MF_01820">
    <property type="entry name" value="GTPase_RsgA"/>
    <property type="match status" value="1"/>
</dbReference>
<dbReference type="GO" id="GO:0005737">
    <property type="term" value="C:cytoplasm"/>
    <property type="evidence" value="ECO:0007669"/>
    <property type="project" value="UniProtKB-SubCell"/>
</dbReference>
<dbReference type="PANTHER" id="PTHR32120:SF10">
    <property type="entry name" value="SMALL RIBOSOMAL SUBUNIT BIOGENESIS GTPASE RSGA"/>
    <property type="match status" value="1"/>
</dbReference>
<comment type="function">
    <text evidence="10">One of several proteins that assist in the late maturation steps of the functional core of the 30S ribosomal subunit. Helps release RbfA from mature subunits. May play a role in the assembly of ribosomal proteins into the subunit. Circularly permuted GTPase that catalyzes slow GTP hydrolysis, GTPase activity is stimulated by the 30S ribosomal subunit.</text>
</comment>
<name>A0AAW9RV34_9BACT</name>
<feature type="binding site" evidence="10">
    <location>
        <position position="284"/>
    </location>
    <ligand>
        <name>Zn(2+)</name>
        <dbReference type="ChEBI" id="CHEBI:29105"/>
    </ligand>
</feature>
<accession>A0AAW9RV34</accession>
<dbReference type="InterPro" id="IPR030378">
    <property type="entry name" value="G_CP_dom"/>
</dbReference>
<comment type="subcellular location">
    <subcellularLocation>
        <location evidence="10">Cytoplasm</location>
    </subcellularLocation>
</comment>
<evidence type="ECO:0000256" key="8">
    <source>
        <dbReference type="ARBA" id="ARBA00022884"/>
    </source>
</evidence>
<sequence>MPIYQLKDLGWNTFFESYFEHFSQRGFQAGRIAVEHKNQYLLFSEQGELKGEVAGKLLYTANAEDLPKVGDWVVLTVFEEEQKAIIHEVLPRQTKISRKVAGEKTREQVIASNIDRVFIVQSLDQNFNLNRLERYLVMVYESGAQPVIILNKADLCNDLAGKEAEVAQVAIEVPILIISVTGNRGLDQIRKFLSPGETIAVVGSSGVGKSSLINALLSEEKQEVKSISTANTKGRHTTVHRELIFLKEGGVLVDTPGMRELQLWESEAGSQEMFSGIEALAGNCHYSNCSHTQEPGCAVLEALQQGKISSQHYRNYLKLEKEQAYLKSREGEQHKYQYRNKEKKLHQEYQRIQKYNRRLKDK</sequence>
<dbReference type="NCBIfam" id="TIGR00157">
    <property type="entry name" value="ribosome small subunit-dependent GTPase A"/>
    <property type="match status" value="1"/>
</dbReference>
<protein>
    <recommendedName>
        <fullName evidence="10">Small ribosomal subunit biogenesis GTPase RsgA</fullName>
        <ecNumber evidence="10">3.6.1.-</ecNumber>
    </recommendedName>
</protein>
<feature type="binding site" evidence="10">
    <location>
        <position position="289"/>
    </location>
    <ligand>
        <name>Zn(2+)</name>
        <dbReference type="ChEBI" id="CHEBI:29105"/>
    </ligand>
</feature>
<feature type="domain" description="EngC GTPase" evidence="11">
    <location>
        <begin position="112"/>
        <end position="259"/>
    </location>
</feature>
<keyword evidence="8 10" id="KW-0694">RNA-binding</keyword>
<feature type="domain" description="CP-type G" evidence="12">
    <location>
        <begin position="106"/>
        <end position="261"/>
    </location>
</feature>
<keyword evidence="14" id="KW-1185">Reference proteome</keyword>
<evidence type="ECO:0000256" key="9">
    <source>
        <dbReference type="ARBA" id="ARBA00023134"/>
    </source>
</evidence>
<reference evidence="13 14" key="1">
    <citation type="submission" date="2024-04" db="EMBL/GenBank/DDBJ databases">
        <title>Novel genus in family Flammeovirgaceae.</title>
        <authorList>
            <person name="Nguyen T.H."/>
            <person name="Vuong T.Q."/>
            <person name="Le H."/>
            <person name="Kim S.-G."/>
        </authorList>
    </citation>
    <scope>NUCLEOTIDE SEQUENCE [LARGE SCALE GENOMIC DNA]</scope>
    <source>
        <strain evidence="13 14">JCM 23209</strain>
    </source>
</reference>
<dbReference type="RefSeq" id="WP_346819717.1">
    <property type="nucleotide sequence ID" value="NZ_JBDKWZ010000001.1"/>
</dbReference>
<evidence type="ECO:0000256" key="2">
    <source>
        <dbReference type="ARBA" id="ARBA00022517"/>
    </source>
</evidence>
<dbReference type="GO" id="GO:0046872">
    <property type="term" value="F:metal ion binding"/>
    <property type="evidence" value="ECO:0007669"/>
    <property type="project" value="UniProtKB-KW"/>
</dbReference>
<keyword evidence="6 10" id="KW-0378">Hydrolase</keyword>
<dbReference type="PANTHER" id="PTHR32120">
    <property type="entry name" value="SMALL RIBOSOMAL SUBUNIT BIOGENESIS GTPASE RSGA"/>
    <property type="match status" value="1"/>
</dbReference>
<comment type="caution">
    <text evidence="13">The sequence shown here is derived from an EMBL/GenBank/DDBJ whole genome shotgun (WGS) entry which is preliminary data.</text>
</comment>
<proteinExistence type="inferred from homology"/>
<keyword evidence="1 10" id="KW-0963">Cytoplasm</keyword>
<dbReference type="AlphaFoldDB" id="A0AAW9RV34"/>
<evidence type="ECO:0000313" key="14">
    <source>
        <dbReference type="Proteomes" id="UP001403385"/>
    </source>
</evidence>
<evidence type="ECO:0000313" key="13">
    <source>
        <dbReference type="EMBL" id="MEN7546940.1"/>
    </source>
</evidence>
<dbReference type="Pfam" id="PF03193">
    <property type="entry name" value="RsgA_GTPase"/>
    <property type="match status" value="1"/>
</dbReference>
<evidence type="ECO:0000256" key="7">
    <source>
        <dbReference type="ARBA" id="ARBA00022833"/>
    </source>
</evidence>
<keyword evidence="7 10" id="KW-0862">Zinc</keyword>
<evidence type="ECO:0000256" key="6">
    <source>
        <dbReference type="ARBA" id="ARBA00022801"/>
    </source>
</evidence>
<dbReference type="CDD" id="cd01854">
    <property type="entry name" value="YjeQ_EngC"/>
    <property type="match status" value="1"/>
</dbReference>
<dbReference type="InterPro" id="IPR010914">
    <property type="entry name" value="RsgA_GTPase_dom"/>
</dbReference>
<dbReference type="Gene3D" id="3.40.50.300">
    <property type="entry name" value="P-loop containing nucleotide triphosphate hydrolases"/>
    <property type="match status" value="1"/>
</dbReference>
<evidence type="ECO:0000256" key="5">
    <source>
        <dbReference type="ARBA" id="ARBA00022741"/>
    </source>
</evidence>
<evidence type="ECO:0000259" key="11">
    <source>
        <dbReference type="PROSITE" id="PS50936"/>
    </source>
</evidence>
<evidence type="ECO:0000259" key="12">
    <source>
        <dbReference type="PROSITE" id="PS51721"/>
    </source>
</evidence>
<dbReference type="SUPFAM" id="SSF52540">
    <property type="entry name" value="P-loop containing nucleoside triphosphate hydrolases"/>
    <property type="match status" value="1"/>
</dbReference>
<dbReference type="InterPro" id="IPR004881">
    <property type="entry name" value="Ribosome_biogen_GTPase_RsgA"/>
</dbReference>
<evidence type="ECO:0000256" key="3">
    <source>
        <dbReference type="ARBA" id="ARBA00022723"/>
    </source>
</evidence>
<organism evidence="13 14">
    <name type="scientific">Rapidithrix thailandica</name>
    <dbReference type="NCBI Taxonomy" id="413964"/>
    <lineage>
        <taxon>Bacteria</taxon>
        <taxon>Pseudomonadati</taxon>
        <taxon>Bacteroidota</taxon>
        <taxon>Cytophagia</taxon>
        <taxon>Cytophagales</taxon>
        <taxon>Flammeovirgaceae</taxon>
        <taxon>Rapidithrix</taxon>
    </lineage>
</organism>
<comment type="subunit">
    <text evidence="10">Monomer. Associates with 30S ribosomal subunit, binds 16S rRNA.</text>
</comment>
<comment type="cofactor">
    <cofactor evidence="10">
        <name>Zn(2+)</name>
        <dbReference type="ChEBI" id="CHEBI:29105"/>
    </cofactor>
    <text evidence="10">Binds 1 zinc ion per subunit.</text>
</comment>
<dbReference type="EC" id="3.6.1.-" evidence="10"/>
<feature type="binding site" evidence="10">
    <location>
        <begin position="203"/>
        <end position="211"/>
    </location>
    <ligand>
        <name>GTP</name>
        <dbReference type="ChEBI" id="CHEBI:37565"/>
    </ligand>
</feature>
<evidence type="ECO:0000256" key="4">
    <source>
        <dbReference type="ARBA" id="ARBA00022730"/>
    </source>
</evidence>
<dbReference type="Gene3D" id="1.10.40.50">
    <property type="entry name" value="Probable gtpase engc, domain 3"/>
    <property type="match status" value="1"/>
</dbReference>
<dbReference type="GO" id="GO:0003924">
    <property type="term" value="F:GTPase activity"/>
    <property type="evidence" value="ECO:0007669"/>
    <property type="project" value="UniProtKB-UniRule"/>
</dbReference>
<feature type="binding site" evidence="10">
    <location>
        <position position="291"/>
    </location>
    <ligand>
        <name>Zn(2+)</name>
        <dbReference type="ChEBI" id="CHEBI:29105"/>
    </ligand>
</feature>
<feature type="binding site" evidence="10">
    <location>
        <begin position="151"/>
        <end position="154"/>
    </location>
    <ligand>
        <name>GTP</name>
        <dbReference type="ChEBI" id="CHEBI:37565"/>
    </ligand>
</feature>
<keyword evidence="2 10" id="KW-0690">Ribosome biogenesis</keyword>
<dbReference type="GO" id="GO:0005525">
    <property type="term" value="F:GTP binding"/>
    <property type="evidence" value="ECO:0007669"/>
    <property type="project" value="UniProtKB-UniRule"/>
</dbReference>
<comment type="similarity">
    <text evidence="10">Belongs to the TRAFAC class YlqF/YawG GTPase family. RsgA subfamily.</text>
</comment>
<dbReference type="Proteomes" id="UP001403385">
    <property type="component" value="Unassembled WGS sequence"/>
</dbReference>